<accession>A0A6C0JGB1</accession>
<name>A0A6C0JGB1_9ZZZZ</name>
<keyword evidence="1" id="KW-0812">Transmembrane</keyword>
<sequence length="255" mass="28689">MKKTIYLSVLVILIIFFILFQIYLHMDRKTVEGLPVLKEPVPESKIQLRDALVRWMNTIDTVTITTDSDVKSKGSQKFAFGITQFFSLTDVNSGKLIDLTPLQNIFLNIVKIDITTLDTQSYESILLKNNQTFPGKVVVKGANPANINFKYLINYYYTFLTRSLNDLMVVTDNDYRLRSGGKTFKGPEFLNNFNIDIDGNTSGAKNAIAVLFQNVVAVGLLSTNNDKKVADRLDLYNGMLPVSPITLKTSYTSTM</sequence>
<feature type="transmembrane region" description="Helical" evidence="1">
    <location>
        <begin position="6"/>
        <end position="24"/>
    </location>
</feature>
<reference evidence="2" key="1">
    <citation type="journal article" date="2020" name="Nature">
        <title>Giant virus diversity and host interactions through global metagenomics.</title>
        <authorList>
            <person name="Schulz F."/>
            <person name="Roux S."/>
            <person name="Paez-Espino D."/>
            <person name="Jungbluth S."/>
            <person name="Walsh D.A."/>
            <person name="Denef V.J."/>
            <person name="McMahon K.D."/>
            <person name="Konstantinidis K.T."/>
            <person name="Eloe-Fadrosh E.A."/>
            <person name="Kyrpides N.C."/>
            <person name="Woyke T."/>
        </authorList>
    </citation>
    <scope>NUCLEOTIDE SEQUENCE</scope>
    <source>
        <strain evidence="2">GVMAG-M-3300027708-20</strain>
    </source>
</reference>
<dbReference type="AlphaFoldDB" id="A0A6C0JGB1"/>
<keyword evidence="1" id="KW-0472">Membrane</keyword>
<proteinExistence type="predicted"/>
<organism evidence="2">
    <name type="scientific">viral metagenome</name>
    <dbReference type="NCBI Taxonomy" id="1070528"/>
    <lineage>
        <taxon>unclassified sequences</taxon>
        <taxon>metagenomes</taxon>
        <taxon>organismal metagenomes</taxon>
    </lineage>
</organism>
<evidence type="ECO:0000256" key="1">
    <source>
        <dbReference type="SAM" id="Phobius"/>
    </source>
</evidence>
<keyword evidence="1" id="KW-1133">Transmembrane helix</keyword>
<evidence type="ECO:0000313" key="2">
    <source>
        <dbReference type="EMBL" id="QHU03910.1"/>
    </source>
</evidence>
<dbReference type="EMBL" id="MN740389">
    <property type="protein sequence ID" value="QHU03910.1"/>
    <property type="molecule type" value="Genomic_DNA"/>
</dbReference>
<protein>
    <submittedName>
        <fullName evidence="2">Uncharacterized protein</fullName>
    </submittedName>
</protein>